<dbReference type="EMBL" id="JBHUEL010000007">
    <property type="protein sequence ID" value="MFD1766664.1"/>
    <property type="molecule type" value="Genomic_DNA"/>
</dbReference>
<accession>A0ABW4MC74</accession>
<evidence type="ECO:0000313" key="3">
    <source>
        <dbReference type="Proteomes" id="UP001597215"/>
    </source>
</evidence>
<keyword evidence="1" id="KW-1133">Transmembrane helix</keyword>
<proteinExistence type="predicted"/>
<organism evidence="2 3">
    <name type="scientific">Sphingorhabdus buctiana</name>
    <dbReference type="NCBI Taxonomy" id="1508805"/>
    <lineage>
        <taxon>Bacteria</taxon>
        <taxon>Pseudomonadati</taxon>
        <taxon>Pseudomonadota</taxon>
        <taxon>Alphaproteobacteria</taxon>
        <taxon>Sphingomonadales</taxon>
        <taxon>Sphingomonadaceae</taxon>
        <taxon>Sphingorhabdus</taxon>
    </lineage>
</organism>
<keyword evidence="3" id="KW-1185">Reference proteome</keyword>
<name>A0ABW4MC74_9SPHN</name>
<keyword evidence="1" id="KW-0812">Transmembrane</keyword>
<reference evidence="3" key="1">
    <citation type="journal article" date="2019" name="Int. J. Syst. Evol. Microbiol.">
        <title>The Global Catalogue of Microorganisms (GCM) 10K type strain sequencing project: providing services to taxonomists for standard genome sequencing and annotation.</title>
        <authorList>
            <consortium name="The Broad Institute Genomics Platform"/>
            <consortium name="The Broad Institute Genome Sequencing Center for Infectious Disease"/>
            <person name="Wu L."/>
            <person name="Ma J."/>
        </authorList>
    </citation>
    <scope>NUCLEOTIDE SEQUENCE [LARGE SCALE GENOMIC DNA]</scope>
    <source>
        <strain evidence="3">CGMCC 1.12449</strain>
    </source>
</reference>
<comment type="caution">
    <text evidence="2">The sequence shown here is derived from an EMBL/GenBank/DDBJ whole genome shotgun (WGS) entry which is preliminary data.</text>
</comment>
<evidence type="ECO:0000256" key="1">
    <source>
        <dbReference type="SAM" id="Phobius"/>
    </source>
</evidence>
<evidence type="ECO:0000313" key="2">
    <source>
        <dbReference type="EMBL" id="MFD1766664.1"/>
    </source>
</evidence>
<keyword evidence="1" id="KW-0472">Membrane</keyword>
<feature type="transmembrane region" description="Helical" evidence="1">
    <location>
        <begin position="269"/>
        <end position="286"/>
    </location>
</feature>
<dbReference type="RefSeq" id="WP_381513020.1">
    <property type="nucleotide sequence ID" value="NZ_JBHUEL010000007.1"/>
</dbReference>
<gene>
    <name evidence="2" type="ORF">ACFSAG_07390</name>
</gene>
<sequence>MQRYTRTDAWSIESNGVKYSIQPWEFETISVDVLDLYISASNLIDAEDDSFFNNTCAISIRGKAEFPSLGFVGKDESVSPPLEIGEFTIFPIDPDAMENEFYMGAGHLRATLGEYNSEFDSCDANSMIGDPNVFGVCRLRNDFLRIYTNREVFKELALGLKRGSISRLTIKVKLYNLYTDGSYLYRNGKFSDDWGSPKKKLFAFQENPKGASDYVSYGIVESLYKEYRIYEMETHRSKINEKNRNIIFQNQISEKFNEFDFKLKNIKNFNIYILFLIFFVFCMQFFI</sequence>
<protein>
    <submittedName>
        <fullName evidence="2">Uncharacterized protein</fullName>
    </submittedName>
</protein>
<dbReference type="Proteomes" id="UP001597215">
    <property type="component" value="Unassembled WGS sequence"/>
</dbReference>